<dbReference type="PANTHER" id="PTHR24351">
    <property type="entry name" value="RIBOSOMAL PROTEIN S6 KINASE"/>
    <property type="match status" value="1"/>
</dbReference>
<evidence type="ECO:0000256" key="4">
    <source>
        <dbReference type="ARBA" id="ARBA00022741"/>
    </source>
</evidence>
<dbReference type="PROSITE" id="PS00107">
    <property type="entry name" value="PROTEIN_KINASE_ATP"/>
    <property type="match status" value="1"/>
</dbReference>
<feature type="domain" description="Protein kinase" evidence="8">
    <location>
        <begin position="254"/>
        <end position="513"/>
    </location>
</feature>
<feature type="binding site" evidence="7">
    <location>
        <position position="283"/>
    </location>
    <ligand>
        <name>ATP</name>
        <dbReference type="ChEBI" id="CHEBI:30616"/>
    </ligand>
</feature>
<keyword evidence="5" id="KW-0418">Kinase</keyword>
<keyword evidence="4 7" id="KW-0547">Nucleotide-binding</keyword>
<reference evidence="11" key="1">
    <citation type="submission" date="2016-11" db="UniProtKB">
        <authorList>
            <consortium name="WormBaseParasite"/>
        </authorList>
    </citation>
    <scope>IDENTIFICATION</scope>
</reference>
<dbReference type="InterPro" id="IPR017892">
    <property type="entry name" value="Pkinase_C"/>
</dbReference>
<dbReference type="Gene3D" id="3.30.200.20">
    <property type="entry name" value="Phosphorylase Kinase, domain 1"/>
    <property type="match status" value="2"/>
</dbReference>
<keyword evidence="10" id="KW-1185">Reference proteome</keyword>
<dbReference type="FunFam" id="1.10.510.10:FF:000465">
    <property type="entry name" value="Non-specific serine/threonine protein kinase"/>
    <property type="match status" value="1"/>
</dbReference>
<evidence type="ECO:0000256" key="7">
    <source>
        <dbReference type="PROSITE-ProRule" id="PRU10141"/>
    </source>
</evidence>
<evidence type="ECO:0000256" key="5">
    <source>
        <dbReference type="ARBA" id="ARBA00022777"/>
    </source>
</evidence>
<dbReference type="WBParaSite" id="maker-uti_cns_0012743-snap-gene-0.2-mRNA-1">
    <property type="protein sequence ID" value="maker-uti_cns_0012743-snap-gene-0.2-mRNA-1"/>
    <property type="gene ID" value="maker-uti_cns_0012743-snap-gene-0.2"/>
</dbReference>
<organism evidence="10 11">
    <name type="scientific">Macrostomum lignano</name>
    <dbReference type="NCBI Taxonomy" id="282301"/>
    <lineage>
        <taxon>Eukaryota</taxon>
        <taxon>Metazoa</taxon>
        <taxon>Spiralia</taxon>
        <taxon>Lophotrochozoa</taxon>
        <taxon>Platyhelminthes</taxon>
        <taxon>Rhabditophora</taxon>
        <taxon>Macrostomorpha</taxon>
        <taxon>Macrostomida</taxon>
        <taxon>Macrostomidae</taxon>
        <taxon>Macrostomum</taxon>
    </lineage>
</organism>
<name>A0A1I8II64_9PLAT</name>
<evidence type="ECO:0000259" key="8">
    <source>
        <dbReference type="PROSITE" id="PS50011"/>
    </source>
</evidence>
<keyword evidence="6 7" id="KW-0067">ATP-binding</keyword>
<dbReference type="InterPro" id="IPR000719">
    <property type="entry name" value="Prot_kinase_dom"/>
</dbReference>
<evidence type="ECO:0000259" key="9">
    <source>
        <dbReference type="PROSITE" id="PS51285"/>
    </source>
</evidence>
<protein>
    <submittedName>
        <fullName evidence="11">Ribosomal protein S6 kinase</fullName>
    </submittedName>
</protein>
<dbReference type="Pfam" id="PF00433">
    <property type="entry name" value="Pkinase_C"/>
    <property type="match status" value="1"/>
</dbReference>
<accession>A0A1I8II64</accession>
<keyword evidence="3" id="KW-0808">Transferase</keyword>
<dbReference type="PROSITE" id="PS00108">
    <property type="entry name" value="PROTEIN_KINASE_ST"/>
    <property type="match status" value="1"/>
</dbReference>
<dbReference type="GO" id="GO:0005524">
    <property type="term" value="F:ATP binding"/>
    <property type="evidence" value="ECO:0007669"/>
    <property type="project" value="UniProtKB-UniRule"/>
</dbReference>
<evidence type="ECO:0000313" key="10">
    <source>
        <dbReference type="Proteomes" id="UP000095280"/>
    </source>
</evidence>
<dbReference type="InterPro" id="IPR008271">
    <property type="entry name" value="Ser/Thr_kinase_AS"/>
</dbReference>
<dbReference type="Gene3D" id="1.10.510.10">
    <property type="entry name" value="Transferase(Phosphotransferase) domain 1"/>
    <property type="match status" value="2"/>
</dbReference>
<evidence type="ECO:0000256" key="2">
    <source>
        <dbReference type="ARBA" id="ARBA00022553"/>
    </source>
</evidence>
<sequence>EQGHIKLTDFGLSKESIFDDESKTYSFCGTVEYMAPEVVNRKGHGTASDWWSYGVLMFEMLTGQLPFQGANRKDTMQQILKAKLGMPQFLSPDAQSLLRALFKRNPANRLGFGAHGMAELKAHPFFASLPWTELLNRRFQPPFKPVCTRPDETFYFDNEFTNKTPKDSPGVPPSATAHELFRGFSYVAPMLLQQTEQQAGDAAAAASDTAPAGGAAATAGVDAAAASAVNPGVRAAKNVSRLPGVRPGEFLQDYELKEQLGVGSFAICHRCVHRATGASFAVKIIDCSKRDPQEEVEILLRFSEHPNIVSLRDVYTSVSTGRVYLVMELLRGGELLDRILRQKFFSEREASAVIEVVCRTLAFLHKNGVVHRDLKPSNLVYASDDWAPESLRVCDFGFAKQLRAENGLLMTPCYTASFVAPEVLKLQGYSKACDVWSAGVLLYTMLAGRTPFAHGPNDPSEEILSRIESGTVVLDGGNWDSVSAHAKDLVRRMLLVDPTQRITAAQALQHTWVASRAVLPLYRLAVHQEAGQMRGAMRATFAAVNKPPPLPALQSVAASGLAKRRGKQLLKVSTEVYLGRLLSHVFVTTDLNENFDNFTHSRNSRVAEIHVGILRAHLVALAGAAGSAGAASAGAEESLPVAAGPVLNQPGAQAASRMSEAVQQDAGHCGDRSQRKDAQADAECHLTGAAPAGCLWRLLRAGATERHNAAVAVTAGSAGLRFMPTVDPGAAAAQIVAPAAVEGGDSRPRTQKASSASTYLIADTDLLVSKSAIIGAMYCEKVK</sequence>
<dbReference type="PROSITE" id="PS51285">
    <property type="entry name" value="AGC_KINASE_CTER"/>
    <property type="match status" value="1"/>
</dbReference>
<dbReference type="InterPro" id="IPR000961">
    <property type="entry name" value="AGC-kinase_C"/>
</dbReference>
<dbReference type="Pfam" id="PF00069">
    <property type="entry name" value="Pkinase"/>
    <property type="match status" value="2"/>
</dbReference>
<dbReference type="FunFam" id="1.10.510.10:FF:001170">
    <property type="entry name" value="Ribosomal protein S6 kinase alpha-1"/>
    <property type="match status" value="1"/>
</dbReference>
<dbReference type="CDD" id="cd14091">
    <property type="entry name" value="STKc_RSK_C"/>
    <property type="match status" value="1"/>
</dbReference>
<dbReference type="GO" id="GO:0004674">
    <property type="term" value="F:protein serine/threonine kinase activity"/>
    <property type="evidence" value="ECO:0007669"/>
    <property type="project" value="UniProtKB-KW"/>
</dbReference>
<evidence type="ECO:0000256" key="6">
    <source>
        <dbReference type="ARBA" id="ARBA00022840"/>
    </source>
</evidence>
<dbReference type="Proteomes" id="UP000095280">
    <property type="component" value="Unplaced"/>
</dbReference>
<evidence type="ECO:0000256" key="3">
    <source>
        <dbReference type="ARBA" id="ARBA00022679"/>
    </source>
</evidence>
<dbReference type="PROSITE" id="PS50011">
    <property type="entry name" value="PROTEIN_KINASE_DOM"/>
    <property type="match status" value="2"/>
</dbReference>
<keyword evidence="2" id="KW-0597">Phosphoprotein</keyword>
<feature type="domain" description="AGC-kinase C-terminal" evidence="9">
    <location>
        <begin position="127"/>
        <end position="196"/>
    </location>
</feature>
<keyword evidence="1" id="KW-0723">Serine/threonine-protein kinase</keyword>
<dbReference type="InterPro" id="IPR011009">
    <property type="entry name" value="Kinase-like_dom_sf"/>
</dbReference>
<dbReference type="SUPFAM" id="SSF56112">
    <property type="entry name" value="Protein kinase-like (PK-like)"/>
    <property type="match status" value="2"/>
</dbReference>
<evidence type="ECO:0000313" key="11">
    <source>
        <dbReference type="WBParaSite" id="maker-uti_cns_0012743-snap-gene-0.2-mRNA-1"/>
    </source>
</evidence>
<dbReference type="SMART" id="SM00220">
    <property type="entry name" value="S_TKc"/>
    <property type="match status" value="1"/>
</dbReference>
<proteinExistence type="predicted"/>
<dbReference type="InterPro" id="IPR017441">
    <property type="entry name" value="Protein_kinase_ATP_BS"/>
</dbReference>
<feature type="domain" description="Protein kinase" evidence="8">
    <location>
        <begin position="1"/>
        <end position="126"/>
    </location>
</feature>
<dbReference type="AlphaFoldDB" id="A0A1I8II64"/>
<dbReference type="SMART" id="SM00133">
    <property type="entry name" value="S_TK_X"/>
    <property type="match status" value="1"/>
</dbReference>
<evidence type="ECO:0000256" key="1">
    <source>
        <dbReference type="ARBA" id="ARBA00022527"/>
    </source>
</evidence>